<dbReference type="InterPro" id="IPR000337">
    <property type="entry name" value="GPCR_3"/>
</dbReference>
<dbReference type="Proteomes" id="UP001187343">
    <property type="component" value="Unassembled WGS sequence"/>
</dbReference>
<evidence type="ECO:0000256" key="3">
    <source>
        <dbReference type="ARBA" id="ARBA00022692"/>
    </source>
</evidence>
<protein>
    <recommendedName>
        <fullName evidence="13">G-protein coupled receptors family 3 profile domain-containing protein</fullName>
    </recommendedName>
</protein>
<gene>
    <name evidence="14" type="ORF">Q8A67_017040</name>
</gene>
<keyword evidence="15" id="KW-1185">Reference proteome</keyword>
<evidence type="ECO:0000256" key="6">
    <source>
        <dbReference type="ARBA" id="ARBA00023040"/>
    </source>
</evidence>
<dbReference type="Gene3D" id="3.40.50.2300">
    <property type="match status" value="4"/>
</dbReference>
<name>A0AA88TGN8_9TELE</name>
<evidence type="ECO:0000256" key="5">
    <source>
        <dbReference type="ARBA" id="ARBA00022989"/>
    </source>
</evidence>
<evidence type="ECO:0000256" key="4">
    <source>
        <dbReference type="ARBA" id="ARBA00022729"/>
    </source>
</evidence>
<dbReference type="EMBL" id="JAUYZG010000017">
    <property type="protein sequence ID" value="KAK2883403.1"/>
    <property type="molecule type" value="Genomic_DNA"/>
</dbReference>
<comment type="similarity">
    <text evidence="11">Belongs to the G-protein coupled receptor 3 family. TAS1R subfamily.</text>
</comment>
<dbReference type="InterPro" id="IPR011500">
    <property type="entry name" value="GPCR_3_9-Cys_dom"/>
</dbReference>
<feature type="transmembrane region" description="Helical" evidence="12">
    <location>
        <begin position="1095"/>
        <end position="1117"/>
    </location>
</feature>
<dbReference type="PANTHER" id="PTHR24061:SF506">
    <property type="entry name" value="G-PROTEIN COUPLED RECEPTOR FAMILY C GROUP 6 MEMBER A-LIKE PRECURSOR"/>
    <property type="match status" value="1"/>
</dbReference>
<feature type="transmembrane region" description="Helical" evidence="12">
    <location>
        <begin position="938"/>
        <end position="962"/>
    </location>
</feature>
<keyword evidence="3 12" id="KW-0812">Transmembrane</keyword>
<dbReference type="GO" id="GO:0005886">
    <property type="term" value="C:plasma membrane"/>
    <property type="evidence" value="ECO:0007669"/>
    <property type="project" value="UniProtKB-SubCell"/>
</dbReference>
<keyword evidence="9" id="KW-0325">Glycoprotein</keyword>
<dbReference type="FunFam" id="3.40.50.2300:FF:000016">
    <property type="entry name" value="Taste 1 receptor member 2"/>
    <property type="match status" value="2"/>
</dbReference>
<evidence type="ECO:0000256" key="2">
    <source>
        <dbReference type="ARBA" id="ARBA00022475"/>
    </source>
</evidence>
<evidence type="ECO:0000313" key="14">
    <source>
        <dbReference type="EMBL" id="KAK2883403.1"/>
    </source>
</evidence>
<dbReference type="InterPro" id="IPR028082">
    <property type="entry name" value="Peripla_BP_I"/>
</dbReference>
<evidence type="ECO:0000256" key="10">
    <source>
        <dbReference type="ARBA" id="ARBA00023224"/>
    </source>
</evidence>
<dbReference type="PRINTS" id="PR00248">
    <property type="entry name" value="GPCRMGR"/>
</dbReference>
<accession>A0AA88TGN8</accession>
<dbReference type="InterPro" id="IPR017979">
    <property type="entry name" value="GPCR_3_CS"/>
</dbReference>
<evidence type="ECO:0000259" key="13">
    <source>
        <dbReference type="PROSITE" id="PS50259"/>
    </source>
</evidence>
<feature type="transmembrane region" description="Helical" evidence="12">
    <location>
        <begin position="1129"/>
        <end position="1151"/>
    </location>
</feature>
<dbReference type="FunFam" id="2.10.50.30:FF:000004">
    <property type="entry name" value="Taste receptor type 1 member 3-like protein"/>
    <property type="match status" value="2"/>
</dbReference>
<dbReference type="InterPro" id="IPR017978">
    <property type="entry name" value="GPCR_3_C"/>
</dbReference>
<dbReference type="Pfam" id="PF07562">
    <property type="entry name" value="NCD3G"/>
    <property type="match status" value="2"/>
</dbReference>
<feature type="transmembrane region" description="Helical" evidence="12">
    <location>
        <begin position="974"/>
        <end position="996"/>
    </location>
</feature>
<comment type="caution">
    <text evidence="14">The sequence shown here is derived from an EMBL/GenBank/DDBJ whole genome shotgun (WGS) entry which is preliminary data.</text>
</comment>
<sequence length="1284" mass="145951">MPPHIHHDEELSSDYTDFRPPIKALLGERYSELSIAIAKFLSLYLVAQISGSSSSPVLSDKLRYPSFMRVIPSDIYQAQALVRLMSHFSWNWVGVVYGDDDYGRAAYQSFMQDSVGKICADFEKVLPHYLDHVDIDKHVKDVAQTIRKSEAKVVLLILKPELVEKLFKEMIQTNTSRIWIASDTWSMNRYLTKMKDINKMGEIFGFSFSMGIAPGFEDYVKNLRPTPGARNDFIEEYKQLRLNCALSPSTCAVDDLLNTVDLREAYRERVAIYAFAHGLRALLKCDENACSGDTNFPPWQLVESIRSVNFTLDGNSYSFDENGDFTDGYDLIMWKENNDERIIEIVGKFLLKNGDVEILNQFQWISNTLSKSKCPESCPPGTAKNQSKISCCYNCVPCGEGNYTDDWDQPECLKCRDGLWSNKGDSKCMPFQEKYLEWTDSYPIALPSDHLCRAQQAVYGLGFTLCVSCILVKAYRTFLAFMAFDPDRQHTLKNLYKPLINLVLLTGGQDYTDFRPPIKVLLGERYSELSIAIAKLLSLYLVPQISGSSSSPVLSDKLRYPSFMRVVPSDIYQAQALVKLMSHFSWNWVGVVYGDDDYGRAAYQSFMQDSVGKICADFEKVLPHYLDHVDIDKHVKDVAQTIRKSEAKVVLLILKPELVEKLFKEMIQTNTSRIWIASDAWSINRYLTKMKDINKVGEIFGFSFTMGIAPGFEDYMKNLRPTPGARNDFIEEYKQLRLNCSLSPSTCAVDDLLNDVDLREAYRERVAIYAFAHGLRALLKCDENTCSGDTNFPPWQLVESIRSVNFTLDGNTYSFDENGDFKDGYDLIMWKKNNDERIIEIVGKFLLKNGDVEILNQFQWISNTLSKSKCSESCPPGTAKNQSKISCCYNCVPCGEGNYTDDWDQPECLKCRDGLWSNKGDSKCLPFQEKYLEWTDSYPIALLVATVIGLVLVLISFIIFYVHRNTTVIKKAYSTMSCFMLLGLTVSFVSVIMFIGKPSDHLCRAQQAVYGLGFTLCVSCILVKAYRTFLAFMAFDPDRQHTLRSLYKPLINLVLLTGGQGIILLFWLVFKTPFRDLKWPDTGMIKYVVCDEGTIVGFVVMHGYIALLAFICFFLAFKSRKVPHDFNDTGIIIFSMLIHLFIWLCFIPIYIDRNKTNQRHIVQASAILASNYGIMFCHFLPKCYIVLWELSENSRALIMSRLARRINDDTANANINVVNEDGRTTPDSGIFCLGVGTSIREISTVSIDPSSTTPTMDLFNADRGIINPTVSHHARLGQRHTTRN</sequence>
<keyword evidence="2" id="KW-1003">Cell membrane</keyword>
<feature type="domain" description="G-protein coupled receptors family 3 profile" evidence="13">
    <location>
        <begin position="938"/>
        <end position="1202"/>
    </location>
</feature>
<feature type="domain" description="G-protein coupled receptors family 3 profile" evidence="13">
    <location>
        <begin position="444"/>
        <end position="489"/>
    </location>
</feature>
<evidence type="ECO:0000313" key="15">
    <source>
        <dbReference type="Proteomes" id="UP001187343"/>
    </source>
</evidence>
<dbReference type="PROSITE" id="PS00980">
    <property type="entry name" value="G_PROTEIN_RECEP_F3_2"/>
    <property type="match status" value="2"/>
</dbReference>
<proteinExistence type="inferred from homology"/>
<evidence type="ECO:0000256" key="12">
    <source>
        <dbReference type="SAM" id="Phobius"/>
    </source>
</evidence>
<dbReference type="InterPro" id="IPR000068">
    <property type="entry name" value="GPCR_3_Ca_sens_rcpt-rel"/>
</dbReference>
<keyword evidence="10" id="KW-0807">Transducer</keyword>
<keyword evidence="6" id="KW-0297">G-protein coupled receptor</keyword>
<evidence type="ECO:0000256" key="7">
    <source>
        <dbReference type="ARBA" id="ARBA00023136"/>
    </source>
</evidence>
<reference evidence="14" key="1">
    <citation type="submission" date="2023-08" db="EMBL/GenBank/DDBJ databases">
        <title>Chromosome-level Genome Assembly of mud carp (Cirrhinus molitorella).</title>
        <authorList>
            <person name="Liu H."/>
        </authorList>
    </citation>
    <scope>NUCLEOTIDE SEQUENCE</scope>
    <source>
        <strain evidence="14">Prfri</strain>
        <tissue evidence="14">Muscle</tissue>
    </source>
</reference>
<keyword evidence="7 12" id="KW-0472">Membrane</keyword>
<feature type="transmembrane region" description="Helical" evidence="12">
    <location>
        <begin position="1008"/>
        <end position="1029"/>
    </location>
</feature>
<keyword evidence="5 12" id="KW-1133">Transmembrane helix</keyword>
<dbReference type="InterPro" id="IPR001828">
    <property type="entry name" value="ANF_lig-bd_rcpt"/>
</dbReference>
<dbReference type="SMART" id="SM01411">
    <property type="entry name" value="Ephrin_rec_like"/>
    <property type="match status" value="2"/>
</dbReference>
<organism evidence="14 15">
    <name type="scientific">Cirrhinus molitorella</name>
    <name type="common">mud carp</name>
    <dbReference type="NCBI Taxonomy" id="172907"/>
    <lineage>
        <taxon>Eukaryota</taxon>
        <taxon>Metazoa</taxon>
        <taxon>Chordata</taxon>
        <taxon>Craniata</taxon>
        <taxon>Vertebrata</taxon>
        <taxon>Euteleostomi</taxon>
        <taxon>Actinopterygii</taxon>
        <taxon>Neopterygii</taxon>
        <taxon>Teleostei</taxon>
        <taxon>Ostariophysi</taxon>
        <taxon>Cypriniformes</taxon>
        <taxon>Cyprinidae</taxon>
        <taxon>Labeoninae</taxon>
        <taxon>Labeonini</taxon>
        <taxon>Cirrhinus</taxon>
    </lineage>
</organism>
<keyword evidence="8" id="KW-0675">Receptor</keyword>
<feature type="transmembrane region" description="Helical" evidence="12">
    <location>
        <begin position="1050"/>
        <end position="1070"/>
    </location>
</feature>
<dbReference type="SUPFAM" id="SSF53822">
    <property type="entry name" value="Periplasmic binding protein-like I"/>
    <property type="match status" value="2"/>
</dbReference>
<dbReference type="InterPro" id="IPR038550">
    <property type="entry name" value="GPCR_3_9-Cys_sf"/>
</dbReference>
<dbReference type="GO" id="GO:0050909">
    <property type="term" value="P:sensory perception of taste"/>
    <property type="evidence" value="ECO:0007669"/>
    <property type="project" value="UniProtKB-ARBA"/>
</dbReference>
<dbReference type="GO" id="GO:0004930">
    <property type="term" value="F:G protein-coupled receptor activity"/>
    <property type="evidence" value="ECO:0007669"/>
    <property type="project" value="UniProtKB-KW"/>
</dbReference>
<dbReference type="Pfam" id="PF00003">
    <property type="entry name" value="7tm_3"/>
    <property type="match status" value="2"/>
</dbReference>
<keyword evidence="4" id="KW-0732">Signal</keyword>
<dbReference type="PROSITE" id="PS50259">
    <property type="entry name" value="G_PROTEIN_RECEP_F3_4"/>
    <property type="match status" value="2"/>
</dbReference>
<evidence type="ECO:0000256" key="1">
    <source>
        <dbReference type="ARBA" id="ARBA00004651"/>
    </source>
</evidence>
<dbReference type="Gene3D" id="2.10.50.30">
    <property type="entry name" value="GPCR, family 3, nine cysteines domain"/>
    <property type="match status" value="2"/>
</dbReference>
<evidence type="ECO:0000256" key="11">
    <source>
        <dbReference type="ARBA" id="ARBA00038492"/>
    </source>
</evidence>
<dbReference type="PANTHER" id="PTHR24061">
    <property type="entry name" value="CALCIUM-SENSING RECEPTOR-RELATED"/>
    <property type="match status" value="1"/>
</dbReference>
<comment type="subcellular location">
    <subcellularLocation>
        <location evidence="1">Cell membrane</location>
        <topology evidence="1">Multi-pass membrane protein</topology>
    </subcellularLocation>
</comment>
<dbReference type="Pfam" id="PF01094">
    <property type="entry name" value="ANF_receptor"/>
    <property type="match status" value="2"/>
</dbReference>
<evidence type="ECO:0000256" key="9">
    <source>
        <dbReference type="ARBA" id="ARBA00023180"/>
    </source>
</evidence>
<evidence type="ECO:0000256" key="8">
    <source>
        <dbReference type="ARBA" id="ARBA00023170"/>
    </source>
</evidence>